<keyword evidence="3" id="KW-1185">Reference proteome</keyword>
<keyword evidence="1" id="KW-0812">Transmembrane</keyword>
<dbReference type="PIRSF" id="PIRSF007580">
    <property type="entry name" value="UCP07580"/>
    <property type="match status" value="1"/>
</dbReference>
<dbReference type="EMBL" id="MLIH01000011">
    <property type="protein sequence ID" value="OHU10279.1"/>
    <property type="molecule type" value="Genomic_DNA"/>
</dbReference>
<name>A0ABX3C1K3_9MYCO</name>
<sequence length="280" mass="32067">MEPVNLIPVRRIGFRYPPGTLKRHYAQGDLVLSHMLAVMSAVFPAGEEFFIRSVQQFSDQITDPNLKAAVRGFTGQEVTHGREHRLLNEHLYLMGYPVRTIERLTQRTLDLTSRYAPDRYSLALTAALEHFTATAAEQLLGNPKTREMLGENEVRSILLWHALEETEHKAVAFDVYQTVGGTERMRIWTMRWTIFSTLVGLLVATALSMLTDRAAYNPLRLLRSIATAWRFPFFTLATLEQLMAYTRTGFHPTDIDNTELLIVWRDKLFGQDGQLADRLK</sequence>
<dbReference type="InterPro" id="IPR016516">
    <property type="entry name" value="UCP07580"/>
</dbReference>
<keyword evidence="2" id="KW-0378">Hydrolase</keyword>
<evidence type="ECO:0000256" key="1">
    <source>
        <dbReference type="SAM" id="Phobius"/>
    </source>
</evidence>
<dbReference type="GO" id="GO:0016787">
    <property type="term" value="F:hydrolase activity"/>
    <property type="evidence" value="ECO:0007669"/>
    <property type="project" value="UniProtKB-KW"/>
</dbReference>
<evidence type="ECO:0000313" key="3">
    <source>
        <dbReference type="Proteomes" id="UP000179621"/>
    </source>
</evidence>
<dbReference type="Proteomes" id="UP000179621">
    <property type="component" value="Unassembled WGS sequence"/>
</dbReference>
<dbReference type="PANTHER" id="PTHR39456">
    <property type="entry name" value="METAL-DEPENDENT HYDROLASE"/>
    <property type="match status" value="1"/>
</dbReference>
<keyword evidence="1" id="KW-0472">Membrane</keyword>
<gene>
    <name evidence="2" type="ORF">BKG73_10325</name>
</gene>
<proteinExistence type="predicted"/>
<accession>A0ABX3C1K3</accession>
<comment type="caution">
    <text evidence="2">The sequence shown here is derived from an EMBL/GenBank/DDBJ whole genome shotgun (WGS) entry which is preliminary data.</text>
</comment>
<dbReference type="Pfam" id="PF10118">
    <property type="entry name" value="Metal_hydrol"/>
    <property type="match status" value="1"/>
</dbReference>
<keyword evidence="1" id="KW-1133">Transmembrane helix</keyword>
<evidence type="ECO:0000313" key="2">
    <source>
        <dbReference type="EMBL" id="OHU10279.1"/>
    </source>
</evidence>
<feature type="transmembrane region" description="Helical" evidence="1">
    <location>
        <begin position="192"/>
        <end position="210"/>
    </location>
</feature>
<dbReference type="RefSeq" id="WP_070912650.1">
    <property type="nucleotide sequence ID" value="NZ_MLIC01000006.1"/>
</dbReference>
<organism evidence="2 3">
    <name type="scientific">Mycobacteroides saopaulense</name>
    <dbReference type="NCBI Taxonomy" id="1578165"/>
    <lineage>
        <taxon>Bacteria</taxon>
        <taxon>Bacillati</taxon>
        <taxon>Actinomycetota</taxon>
        <taxon>Actinomycetes</taxon>
        <taxon>Mycobacteriales</taxon>
        <taxon>Mycobacteriaceae</taxon>
        <taxon>Mycobacteroides</taxon>
    </lineage>
</organism>
<dbReference type="PANTHER" id="PTHR39456:SF1">
    <property type="entry name" value="METAL-DEPENDENT HYDROLASE"/>
    <property type="match status" value="1"/>
</dbReference>
<reference evidence="2 3" key="1">
    <citation type="submission" date="2016-10" db="EMBL/GenBank/DDBJ databases">
        <title>Evaluation of Human, Animal and Environmental Mycobacterium chelonae Isolates by Core Genome Phylogenomic Analysis, Targeted Gene Comparison, and Anti-microbial Susceptibility Patterns: A Tale of Mistaken Identities.</title>
        <authorList>
            <person name="Fogelson S.B."/>
            <person name="Camus A.C."/>
            <person name="Lorenz W."/>
            <person name="Vasireddy R."/>
            <person name="Vasireddy S."/>
            <person name="Smith T."/>
            <person name="Brown-Elliott B.A."/>
            <person name="Wallace R.J.Jr."/>
            <person name="Hasan N.A."/>
            <person name="Reischl U."/>
            <person name="Sanchez S."/>
        </authorList>
    </citation>
    <scope>NUCLEOTIDE SEQUENCE [LARGE SCALE GENOMIC DNA]</scope>
    <source>
        <strain evidence="2 3">8528</strain>
    </source>
</reference>
<protein>
    <submittedName>
        <fullName evidence="2">Metal-dependent hydrolase</fullName>
    </submittedName>
</protein>